<dbReference type="PROSITE" id="PS51186">
    <property type="entry name" value="GNAT"/>
    <property type="match status" value="1"/>
</dbReference>
<comment type="caution">
    <text evidence="2">The sequence shown here is derived from an EMBL/GenBank/DDBJ whole genome shotgun (WGS) entry which is preliminary data.</text>
</comment>
<dbReference type="InterPro" id="IPR016181">
    <property type="entry name" value="Acyl_CoA_acyltransferase"/>
</dbReference>
<evidence type="ECO:0000313" key="3">
    <source>
        <dbReference type="Proteomes" id="UP000732378"/>
    </source>
</evidence>
<dbReference type="Proteomes" id="UP000732378">
    <property type="component" value="Unassembled WGS sequence"/>
</dbReference>
<organism evidence="2 3">
    <name type="scientific">Nocardioides salarius</name>
    <dbReference type="NCBI Taxonomy" id="374513"/>
    <lineage>
        <taxon>Bacteria</taxon>
        <taxon>Bacillati</taxon>
        <taxon>Actinomycetota</taxon>
        <taxon>Actinomycetes</taxon>
        <taxon>Propionibacteriales</taxon>
        <taxon>Nocardioidaceae</taxon>
        <taxon>Nocardioides</taxon>
    </lineage>
</organism>
<dbReference type="InterPro" id="IPR000182">
    <property type="entry name" value="GNAT_dom"/>
</dbReference>
<evidence type="ECO:0000313" key="2">
    <source>
        <dbReference type="EMBL" id="MBM7509186.1"/>
    </source>
</evidence>
<dbReference type="Pfam" id="PF00583">
    <property type="entry name" value="Acetyltransf_1"/>
    <property type="match status" value="1"/>
</dbReference>
<gene>
    <name evidence="2" type="ORF">JOE61_003000</name>
</gene>
<name>A0ABS2MDA6_9ACTN</name>
<dbReference type="RefSeq" id="WP_193666979.1">
    <property type="nucleotide sequence ID" value="NZ_JACDTV010000001.1"/>
</dbReference>
<dbReference type="CDD" id="cd02116">
    <property type="entry name" value="ACT"/>
    <property type="match status" value="1"/>
</dbReference>
<protein>
    <submittedName>
        <fullName evidence="2">GNAT superfamily N-acetyltransferase</fullName>
    </submittedName>
</protein>
<dbReference type="EMBL" id="JAFBBZ010000001">
    <property type="protein sequence ID" value="MBM7509186.1"/>
    <property type="molecule type" value="Genomic_DNA"/>
</dbReference>
<dbReference type="CDD" id="cd04301">
    <property type="entry name" value="NAT_SF"/>
    <property type="match status" value="1"/>
</dbReference>
<dbReference type="SUPFAM" id="SSF55729">
    <property type="entry name" value="Acyl-CoA N-acyltransferases (Nat)"/>
    <property type="match status" value="1"/>
</dbReference>
<evidence type="ECO:0000259" key="1">
    <source>
        <dbReference type="PROSITE" id="PS51186"/>
    </source>
</evidence>
<proteinExistence type="predicted"/>
<dbReference type="InterPro" id="IPR045865">
    <property type="entry name" value="ACT-like_dom_sf"/>
</dbReference>
<sequence>MLWKVRASSPDRPGGLAALAQRCAEAGADIRAMQVFPGVDEVTDEVVVDVPGDWGEADVAVLVESAGWRHVFSTPCTGAALTDQPTRYVEAARQVLASPESFPEVVAALFDTEPDQGPGGDLLEMTVGDVLVQVRRATPFTDTERARGVAVAELVTDVLRRGRPDPAMAAPVAGRRLGDGARPSYVVEGRVVSAVVADVVVGRASLGLPGEPASQELEDGCLPLVLRVDPAWRRRGVGTRLLVAASRLALSLGAREVALSTTADNRAVLPLVLAAGMHGRIRLASDQLTVRVPVQGLRPLEVGSAPV</sequence>
<feature type="domain" description="N-acetyltransferase" evidence="1">
    <location>
        <begin position="132"/>
        <end position="301"/>
    </location>
</feature>
<reference evidence="2 3" key="1">
    <citation type="submission" date="2021-01" db="EMBL/GenBank/DDBJ databases">
        <title>Sequencing the genomes of 1000 actinobacteria strains.</title>
        <authorList>
            <person name="Klenk H.-P."/>
        </authorList>
    </citation>
    <scope>NUCLEOTIDE SEQUENCE [LARGE SCALE GENOMIC DNA]</scope>
    <source>
        <strain evidence="2 3">DSM 18239</strain>
    </source>
</reference>
<dbReference type="Gene3D" id="3.40.630.30">
    <property type="match status" value="1"/>
</dbReference>
<accession>A0ABS2MDA6</accession>
<keyword evidence="3" id="KW-1185">Reference proteome</keyword>
<dbReference type="SUPFAM" id="SSF55021">
    <property type="entry name" value="ACT-like"/>
    <property type="match status" value="1"/>
</dbReference>